<dbReference type="KEGG" id="chh:A0O34_06975"/>
<name>A0A172XTK5_9FLAO</name>
<protein>
    <submittedName>
        <fullName evidence="1">Uncharacterized protein</fullName>
    </submittedName>
</protein>
<organism evidence="1 2">
    <name type="scientific">Chryseobacterium glaciei</name>
    <dbReference type="NCBI Taxonomy" id="1685010"/>
    <lineage>
        <taxon>Bacteria</taxon>
        <taxon>Pseudomonadati</taxon>
        <taxon>Bacteroidota</taxon>
        <taxon>Flavobacteriia</taxon>
        <taxon>Flavobacteriales</taxon>
        <taxon>Weeksellaceae</taxon>
        <taxon>Chryseobacterium group</taxon>
        <taxon>Chryseobacterium</taxon>
    </lineage>
</organism>
<dbReference type="Proteomes" id="UP000077824">
    <property type="component" value="Chromosome"/>
</dbReference>
<proteinExistence type="predicted"/>
<dbReference type="EMBL" id="CP015199">
    <property type="protein sequence ID" value="ANF50274.1"/>
    <property type="molecule type" value="Genomic_DNA"/>
</dbReference>
<gene>
    <name evidence="1" type="ORF">A0O34_06975</name>
</gene>
<dbReference type="OrthoDB" id="1268023at2"/>
<keyword evidence="2" id="KW-1185">Reference proteome</keyword>
<evidence type="ECO:0000313" key="1">
    <source>
        <dbReference type="EMBL" id="ANF50274.1"/>
    </source>
</evidence>
<dbReference type="AlphaFoldDB" id="A0A172XTK5"/>
<dbReference type="RefSeq" id="WP_066752973.1">
    <property type="nucleotide sequence ID" value="NZ_CP015199.1"/>
</dbReference>
<sequence>MPDLKIQEAKLLFNKIHSNPKSYDLKINEDGITGKDDKISFRLYKSGERGAMEVTIDGLTFTNTTGEWNNAMIMLENIIKRIDKEQENFKIEQAIDKLKKYLSEEN</sequence>
<evidence type="ECO:0000313" key="2">
    <source>
        <dbReference type="Proteomes" id="UP000077824"/>
    </source>
</evidence>
<reference evidence="1 2" key="1">
    <citation type="submission" date="2016-04" db="EMBL/GenBank/DDBJ databases">
        <title>Complete Genome Sequence of Chryseobacterium sp. IHBB 10212.</title>
        <authorList>
            <person name="Pal M."/>
            <person name="Swarnkar M.K."/>
            <person name="Kaushal K."/>
            <person name="Chhibber S."/>
            <person name="Singh A.K."/>
            <person name="Gulati A."/>
        </authorList>
    </citation>
    <scope>NUCLEOTIDE SEQUENCE [LARGE SCALE GENOMIC DNA]</scope>
    <source>
        <strain evidence="1 2">IHBB 10212</strain>
    </source>
</reference>
<accession>A0A172XTK5</accession>